<sequence>MPESSYRPLSSDPVLLGGENRSGTTLLSVLLDSHPALVVGPEIDFPEPPDLGPHILEVCDLLDHADPRVTGTTKDTIDPRWFDGTHFVVQCERSGVERPELRALVTGLMTELGTDLSELADRCRLIDAIGEFRRGQTGTDRWGLKLQRKIQDIGTYARIWPRAHFIHIVRDGRDLAASHLKTVPDWGYRTVAEAAHGWREVVNRPRRDAPADRYLEVRYEDLVTHPRETAARMLDHLGLPWDEEVLRHAEHEHALFNKPWGHPAAEAAGKPLYTGRNGRYLTDLTPGEIEEFERIAGVELLRLGYALTSTAPDSTGGTAGIRDTGNTGNTGSTGSTR</sequence>
<evidence type="ECO:0000256" key="2">
    <source>
        <dbReference type="SAM" id="MobiDB-lite"/>
    </source>
</evidence>
<proteinExistence type="predicted"/>
<gene>
    <name evidence="3" type="ORF">AB5J58_40165</name>
</gene>
<dbReference type="RefSeq" id="WP_369191055.1">
    <property type="nucleotide sequence ID" value="NZ_CP163431.1"/>
</dbReference>
<evidence type="ECO:0000256" key="1">
    <source>
        <dbReference type="ARBA" id="ARBA00022679"/>
    </source>
</evidence>
<dbReference type="EC" id="2.8.2.-" evidence="3"/>
<dbReference type="EMBL" id="CP163431">
    <property type="protein sequence ID" value="XDQ06004.1"/>
    <property type="molecule type" value="Genomic_DNA"/>
</dbReference>
<dbReference type="InterPro" id="IPR026634">
    <property type="entry name" value="TPST-like"/>
</dbReference>
<dbReference type="SUPFAM" id="SSF52540">
    <property type="entry name" value="P-loop containing nucleoside triphosphate hydrolases"/>
    <property type="match status" value="1"/>
</dbReference>
<dbReference type="PANTHER" id="PTHR12788">
    <property type="entry name" value="PROTEIN-TYROSINE SULFOTRANSFERASE 2"/>
    <property type="match status" value="1"/>
</dbReference>
<dbReference type="AlphaFoldDB" id="A0AB39MM12"/>
<dbReference type="InterPro" id="IPR027417">
    <property type="entry name" value="P-loop_NTPase"/>
</dbReference>
<reference evidence="3" key="1">
    <citation type="submission" date="2024-07" db="EMBL/GenBank/DDBJ databases">
        <authorList>
            <person name="Yu S.T."/>
        </authorList>
    </citation>
    <scope>NUCLEOTIDE SEQUENCE</scope>
    <source>
        <strain evidence="3">R08</strain>
    </source>
</reference>
<feature type="compositionally biased region" description="Low complexity" evidence="2">
    <location>
        <begin position="324"/>
        <end position="337"/>
    </location>
</feature>
<dbReference type="GO" id="GO:0008476">
    <property type="term" value="F:protein-tyrosine sulfotransferase activity"/>
    <property type="evidence" value="ECO:0007669"/>
    <property type="project" value="InterPro"/>
</dbReference>
<dbReference type="Pfam" id="PF13469">
    <property type="entry name" value="Sulfotransfer_3"/>
    <property type="match status" value="1"/>
</dbReference>
<organism evidence="3">
    <name type="scientific">Streptomyces sp. R08</name>
    <dbReference type="NCBI Taxonomy" id="3238624"/>
    <lineage>
        <taxon>Bacteria</taxon>
        <taxon>Bacillati</taxon>
        <taxon>Actinomycetota</taxon>
        <taxon>Actinomycetes</taxon>
        <taxon>Kitasatosporales</taxon>
        <taxon>Streptomycetaceae</taxon>
        <taxon>Streptomyces</taxon>
    </lineage>
</organism>
<feature type="region of interest" description="Disordered" evidence="2">
    <location>
        <begin position="309"/>
        <end position="337"/>
    </location>
</feature>
<accession>A0AB39MM12</accession>
<protein>
    <submittedName>
        <fullName evidence="3">Sulfotransferase</fullName>
        <ecNumber evidence="3">2.8.2.-</ecNumber>
    </submittedName>
</protein>
<keyword evidence="1 3" id="KW-0808">Transferase</keyword>
<dbReference type="Gene3D" id="3.40.50.300">
    <property type="entry name" value="P-loop containing nucleotide triphosphate hydrolases"/>
    <property type="match status" value="1"/>
</dbReference>
<evidence type="ECO:0000313" key="3">
    <source>
        <dbReference type="EMBL" id="XDQ06004.1"/>
    </source>
</evidence>
<dbReference type="PANTHER" id="PTHR12788:SF10">
    <property type="entry name" value="PROTEIN-TYROSINE SULFOTRANSFERASE"/>
    <property type="match status" value="1"/>
</dbReference>
<name>A0AB39MM12_9ACTN</name>